<feature type="signal peptide" evidence="1">
    <location>
        <begin position="1"/>
        <end position="19"/>
    </location>
</feature>
<keyword evidence="3" id="KW-1185">Reference proteome</keyword>
<dbReference type="Proteomes" id="UP000700596">
    <property type="component" value="Unassembled WGS sequence"/>
</dbReference>
<evidence type="ECO:0000313" key="3">
    <source>
        <dbReference type="Proteomes" id="UP000700596"/>
    </source>
</evidence>
<feature type="chain" id="PRO_5040234596" evidence="1">
    <location>
        <begin position="20"/>
        <end position="215"/>
    </location>
</feature>
<reference evidence="2" key="1">
    <citation type="journal article" date="2021" name="Nat. Commun.">
        <title>Genetic determinants of endophytism in the Arabidopsis root mycobiome.</title>
        <authorList>
            <person name="Mesny F."/>
            <person name="Miyauchi S."/>
            <person name="Thiergart T."/>
            <person name="Pickel B."/>
            <person name="Atanasova L."/>
            <person name="Karlsson M."/>
            <person name="Huettel B."/>
            <person name="Barry K.W."/>
            <person name="Haridas S."/>
            <person name="Chen C."/>
            <person name="Bauer D."/>
            <person name="Andreopoulos W."/>
            <person name="Pangilinan J."/>
            <person name="LaButti K."/>
            <person name="Riley R."/>
            <person name="Lipzen A."/>
            <person name="Clum A."/>
            <person name="Drula E."/>
            <person name="Henrissat B."/>
            <person name="Kohler A."/>
            <person name="Grigoriev I.V."/>
            <person name="Martin F.M."/>
            <person name="Hacquard S."/>
        </authorList>
    </citation>
    <scope>NUCLEOTIDE SEQUENCE</scope>
    <source>
        <strain evidence="2">MPI-CAGE-CH-0243</strain>
    </source>
</reference>
<organism evidence="2 3">
    <name type="scientific">Dendryphion nanum</name>
    <dbReference type="NCBI Taxonomy" id="256645"/>
    <lineage>
        <taxon>Eukaryota</taxon>
        <taxon>Fungi</taxon>
        <taxon>Dikarya</taxon>
        <taxon>Ascomycota</taxon>
        <taxon>Pezizomycotina</taxon>
        <taxon>Dothideomycetes</taxon>
        <taxon>Pleosporomycetidae</taxon>
        <taxon>Pleosporales</taxon>
        <taxon>Torulaceae</taxon>
        <taxon>Dendryphion</taxon>
    </lineage>
</organism>
<accession>A0A9P9II49</accession>
<evidence type="ECO:0000256" key="1">
    <source>
        <dbReference type="SAM" id="SignalP"/>
    </source>
</evidence>
<name>A0A9P9II49_9PLEO</name>
<evidence type="ECO:0000313" key="2">
    <source>
        <dbReference type="EMBL" id="KAH7121022.1"/>
    </source>
</evidence>
<dbReference type="EMBL" id="JAGMWT010000010">
    <property type="protein sequence ID" value="KAH7121022.1"/>
    <property type="molecule type" value="Genomic_DNA"/>
</dbReference>
<dbReference type="AlphaFoldDB" id="A0A9P9II49"/>
<gene>
    <name evidence="2" type="ORF">B0J11DRAFT_54948</name>
</gene>
<dbReference type="OrthoDB" id="3743491at2759"/>
<keyword evidence="1" id="KW-0732">Signal</keyword>
<proteinExistence type="predicted"/>
<protein>
    <submittedName>
        <fullName evidence="2">Uncharacterized protein</fullName>
    </submittedName>
</protein>
<sequence length="215" mass="23276">MKTLSILALAAVTVFKVLAAPTATPQNILPPESGPLFFLRTFAPEQPWHGRHLVLLPSSRRLGLENFTVHPTTPPITFTPLQLASTSSFALALPGGSDDENQNPWLAAFKAHSSTTASFGTIVSLDPNDVKGTCPADVEECQANGFTMYQGQGGDPGLKRLSFDGFQGGAFQAVKDAPKGEGWHVYWRWTPDPVLVQIEFEVVPVTRLGEIVSEY</sequence>
<comment type="caution">
    <text evidence="2">The sequence shown here is derived from an EMBL/GenBank/DDBJ whole genome shotgun (WGS) entry which is preliminary data.</text>
</comment>